<accession>A0A929FBK8</accession>
<dbReference type="PROSITE" id="PS50104">
    <property type="entry name" value="TIR"/>
    <property type="match status" value="1"/>
</dbReference>
<dbReference type="Pfam" id="PF13676">
    <property type="entry name" value="TIR_2"/>
    <property type="match status" value="1"/>
</dbReference>
<dbReference type="RefSeq" id="WP_193995130.1">
    <property type="nucleotide sequence ID" value="NZ_JADEXP010000248.1"/>
</dbReference>
<proteinExistence type="predicted"/>
<dbReference type="InterPro" id="IPR000157">
    <property type="entry name" value="TIR_dom"/>
</dbReference>
<dbReference type="AlphaFoldDB" id="A0A929FBK8"/>
<dbReference type="SMART" id="SM00255">
    <property type="entry name" value="TIR"/>
    <property type="match status" value="1"/>
</dbReference>
<dbReference type="EMBL" id="JADEXP010000248">
    <property type="protein sequence ID" value="MBE9069217.1"/>
    <property type="molecule type" value="Genomic_DNA"/>
</dbReference>
<dbReference type="InterPro" id="IPR035897">
    <property type="entry name" value="Toll_tir_struct_dom_sf"/>
</dbReference>
<reference evidence="2" key="1">
    <citation type="submission" date="2020-10" db="EMBL/GenBank/DDBJ databases">
        <authorList>
            <person name="Castelo-Branco R."/>
            <person name="Eusebio N."/>
            <person name="Adriana R."/>
            <person name="Vieira A."/>
            <person name="Brugerolle De Fraissinette N."/>
            <person name="Rezende De Castro R."/>
            <person name="Schneider M.P."/>
            <person name="Vasconcelos V."/>
            <person name="Leao P.N."/>
        </authorList>
    </citation>
    <scope>NUCLEOTIDE SEQUENCE</scope>
    <source>
        <strain evidence="2">LEGE 11479</strain>
    </source>
</reference>
<evidence type="ECO:0000313" key="3">
    <source>
        <dbReference type="Proteomes" id="UP000615026"/>
    </source>
</evidence>
<evidence type="ECO:0000313" key="2">
    <source>
        <dbReference type="EMBL" id="MBE9069217.1"/>
    </source>
</evidence>
<sequence length="154" mass="17656">MTQAIDVFVSYSSKDEELKDELLNHLALLKRKKIISAWHSREILPGADWLGVVDEHIESAQIILLLISADFLASDYCYEVEMKRAMKLHDLKKAIVIPVILKPTDWQDSPFGKLEPLPRFAEPVILWRHRDEAFSSIANSLGELVDNLIKNYQS</sequence>
<dbReference type="Gene3D" id="3.40.50.10140">
    <property type="entry name" value="Toll/interleukin-1 receptor homology (TIR) domain"/>
    <property type="match status" value="1"/>
</dbReference>
<evidence type="ECO:0000259" key="1">
    <source>
        <dbReference type="PROSITE" id="PS50104"/>
    </source>
</evidence>
<organism evidence="2 3">
    <name type="scientific">Leptolyngbya cf. ectocarpi LEGE 11479</name>
    <dbReference type="NCBI Taxonomy" id="1828722"/>
    <lineage>
        <taxon>Bacteria</taxon>
        <taxon>Bacillati</taxon>
        <taxon>Cyanobacteriota</taxon>
        <taxon>Cyanophyceae</taxon>
        <taxon>Leptolyngbyales</taxon>
        <taxon>Leptolyngbyaceae</taxon>
        <taxon>Leptolyngbya group</taxon>
        <taxon>Leptolyngbya</taxon>
    </lineage>
</organism>
<dbReference type="GO" id="GO:0007165">
    <property type="term" value="P:signal transduction"/>
    <property type="evidence" value="ECO:0007669"/>
    <property type="project" value="InterPro"/>
</dbReference>
<keyword evidence="2" id="KW-0675">Receptor</keyword>
<feature type="domain" description="TIR" evidence="1">
    <location>
        <begin position="3"/>
        <end position="145"/>
    </location>
</feature>
<gene>
    <name evidence="2" type="ORF">IQ260_21460</name>
</gene>
<name>A0A929FBK8_LEPEC</name>
<dbReference type="SUPFAM" id="SSF52200">
    <property type="entry name" value="Toll/Interleukin receptor TIR domain"/>
    <property type="match status" value="1"/>
</dbReference>
<keyword evidence="3" id="KW-1185">Reference proteome</keyword>
<dbReference type="Proteomes" id="UP000615026">
    <property type="component" value="Unassembled WGS sequence"/>
</dbReference>
<comment type="caution">
    <text evidence="2">The sequence shown here is derived from an EMBL/GenBank/DDBJ whole genome shotgun (WGS) entry which is preliminary data.</text>
</comment>
<protein>
    <submittedName>
        <fullName evidence="2">Toll/interleukin-1 receptor domain-containing protein</fullName>
    </submittedName>
</protein>